<comment type="caution">
    <text evidence="7">The sequence shown here is derived from an EMBL/GenBank/DDBJ whole genome shotgun (WGS) entry which is preliminary data.</text>
</comment>
<dbReference type="RefSeq" id="WP_341627500.1">
    <property type="nucleotide sequence ID" value="NZ_JBAKBA010000012.1"/>
</dbReference>
<dbReference type="InterPro" id="IPR036777">
    <property type="entry name" value="Channel_Tsx-like_sf"/>
</dbReference>
<name>A0ABU9HAG7_9GAMM</name>
<dbReference type="Proteomes" id="UP001366060">
    <property type="component" value="Unassembled WGS sequence"/>
</dbReference>
<reference evidence="7 8" key="1">
    <citation type="submission" date="2024-02" db="EMBL/GenBank/DDBJ databases">
        <title>Bacteria isolated from the canopy kelp, Nereocystis luetkeana.</title>
        <authorList>
            <person name="Pfister C.A."/>
            <person name="Younker I.T."/>
            <person name="Light S.H."/>
        </authorList>
    </citation>
    <scope>NUCLEOTIDE SEQUENCE [LARGE SCALE GENOMIC DNA]</scope>
    <source>
        <strain evidence="7 8">TI.2.07</strain>
    </source>
</reference>
<keyword evidence="4" id="KW-0472">Membrane</keyword>
<dbReference type="Pfam" id="PF03502">
    <property type="entry name" value="Channel_Tsx"/>
    <property type="match status" value="1"/>
</dbReference>
<sequence length="278" mass="30879">MKKTLLALGLAAAMPTFAADYTDGDTHKNDYKWMQGNLMYSIDEAPRIKGADENGHDYFELEFGGRSGVLDFYGYVDFFNLTSSENSDKGNGTSRVFAKLAPRLSLDGITGKDLSFGPIQEVYLATLFNIGGGSIATEADGDGDLYNAFVGVGSDVSVPWLGKVGLNAYALYDVNNKDWNGYQISANWFKPFYFFENGSFFAYQGYFDYQFALKDEYSTSSNGGAWFNGIYWHSDRFSLGYGLKAYKDVYGIKDGVNFGFGEFESTGVSHYFAAIYKF</sequence>
<evidence type="ECO:0000313" key="8">
    <source>
        <dbReference type="Proteomes" id="UP001366060"/>
    </source>
</evidence>
<dbReference type="PRINTS" id="PR01277">
    <property type="entry name" value="CHANNELTSX"/>
</dbReference>
<protein>
    <submittedName>
        <fullName evidence="7">Outer membrane protein OmpK</fullName>
    </submittedName>
</protein>
<evidence type="ECO:0000313" key="7">
    <source>
        <dbReference type="EMBL" id="MEL0658878.1"/>
    </source>
</evidence>
<proteinExistence type="inferred from homology"/>
<evidence type="ECO:0000256" key="2">
    <source>
        <dbReference type="ARBA" id="ARBA00008728"/>
    </source>
</evidence>
<dbReference type="Gene3D" id="2.40.230.20">
    <property type="entry name" value="Nucleoside-specific channel-forming protein, Tsx-like"/>
    <property type="match status" value="1"/>
</dbReference>
<organism evidence="7 8">
    <name type="scientific">Psychromonas arctica</name>
    <dbReference type="NCBI Taxonomy" id="168275"/>
    <lineage>
        <taxon>Bacteria</taxon>
        <taxon>Pseudomonadati</taxon>
        <taxon>Pseudomonadota</taxon>
        <taxon>Gammaproteobacteria</taxon>
        <taxon>Alteromonadales</taxon>
        <taxon>Psychromonadaceae</taxon>
        <taxon>Psychromonas</taxon>
    </lineage>
</organism>
<dbReference type="SUPFAM" id="SSF111364">
    <property type="entry name" value="Tsx-like channel"/>
    <property type="match status" value="1"/>
</dbReference>
<evidence type="ECO:0000256" key="1">
    <source>
        <dbReference type="ARBA" id="ARBA00004442"/>
    </source>
</evidence>
<gene>
    <name evidence="7" type="ORF">V6255_06945</name>
</gene>
<dbReference type="InterPro" id="IPR018013">
    <property type="entry name" value="Channel_Tsx-like"/>
</dbReference>
<evidence type="ECO:0000256" key="4">
    <source>
        <dbReference type="ARBA" id="ARBA00023136"/>
    </source>
</evidence>
<accession>A0ABU9HAG7</accession>
<comment type="similarity">
    <text evidence="2">Belongs to the nucleoside-specific channel-forming outer membrane porin (Tsx) (TC 1.B.10) family.</text>
</comment>
<keyword evidence="5" id="KW-0998">Cell outer membrane</keyword>
<evidence type="ECO:0000256" key="5">
    <source>
        <dbReference type="ARBA" id="ARBA00023237"/>
    </source>
</evidence>
<feature type="signal peptide" evidence="6">
    <location>
        <begin position="1"/>
        <end position="18"/>
    </location>
</feature>
<dbReference type="InterPro" id="IPR003055">
    <property type="entry name" value="Channel_Tsx"/>
</dbReference>
<feature type="chain" id="PRO_5046284342" evidence="6">
    <location>
        <begin position="19"/>
        <end position="278"/>
    </location>
</feature>
<evidence type="ECO:0000256" key="3">
    <source>
        <dbReference type="ARBA" id="ARBA00022729"/>
    </source>
</evidence>
<keyword evidence="8" id="KW-1185">Reference proteome</keyword>
<evidence type="ECO:0000256" key="6">
    <source>
        <dbReference type="SAM" id="SignalP"/>
    </source>
</evidence>
<dbReference type="EMBL" id="JBAKBA010000012">
    <property type="protein sequence ID" value="MEL0658878.1"/>
    <property type="molecule type" value="Genomic_DNA"/>
</dbReference>
<comment type="subcellular location">
    <subcellularLocation>
        <location evidence="1">Cell outer membrane</location>
    </subcellularLocation>
</comment>
<keyword evidence="3 6" id="KW-0732">Signal</keyword>